<keyword evidence="1" id="KW-0732">Signal</keyword>
<dbReference type="Proteomes" id="UP001404104">
    <property type="component" value="Unassembled WGS sequence"/>
</dbReference>
<keyword evidence="3" id="KW-1185">Reference proteome</keyword>
<evidence type="ECO:0000256" key="1">
    <source>
        <dbReference type="SAM" id="SignalP"/>
    </source>
</evidence>
<comment type="caution">
    <text evidence="2">The sequence shown here is derived from an EMBL/GenBank/DDBJ whole genome shotgun (WGS) entry which is preliminary data.</text>
</comment>
<organism evidence="2 3">
    <name type="scientific">Sphingomonas qilianensis</name>
    <dbReference type="NCBI Taxonomy" id="1736690"/>
    <lineage>
        <taxon>Bacteria</taxon>
        <taxon>Pseudomonadati</taxon>
        <taxon>Pseudomonadota</taxon>
        <taxon>Alphaproteobacteria</taxon>
        <taxon>Sphingomonadales</taxon>
        <taxon>Sphingomonadaceae</taxon>
        <taxon>Sphingomonas</taxon>
    </lineage>
</organism>
<name>A0ABU9XTR8_9SPHN</name>
<proteinExistence type="predicted"/>
<gene>
    <name evidence="2" type="ORF">ABC969_06380</name>
</gene>
<feature type="chain" id="PRO_5047221682" description="DUF4156 domain-containing protein" evidence="1">
    <location>
        <begin position="23"/>
        <end position="140"/>
    </location>
</feature>
<evidence type="ECO:0000313" key="3">
    <source>
        <dbReference type="Proteomes" id="UP001404104"/>
    </source>
</evidence>
<accession>A0ABU9XTR8</accession>
<sequence length="140" mass="14508">MKLTIGAGAAAAVFAGLLASGAAVPAAAQNAPQNGVLVIYGEQKCPTTQEGNEVVVCVRRKASEQFRIPKELRELEVTPENESWAVRAKANDNAGASGIGTCSTVGVGGATGCFAQNADQYRAYKKKRAADAKQVEESLP</sequence>
<feature type="signal peptide" evidence="1">
    <location>
        <begin position="1"/>
        <end position="22"/>
    </location>
</feature>
<protein>
    <recommendedName>
        <fullName evidence="4">DUF4156 domain-containing protein</fullName>
    </recommendedName>
</protein>
<evidence type="ECO:0000313" key="2">
    <source>
        <dbReference type="EMBL" id="MEN2786049.1"/>
    </source>
</evidence>
<reference evidence="2 3" key="1">
    <citation type="submission" date="2024-05" db="EMBL/GenBank/DDBJ databases">
        <authorList>
            <person name="Liu Q."/>
            <person name="Xin Y.-H."/>
        </authorList>
    </citation>
    <scope>NUCLEOTIDE SEQUENCE [LARGE SCALE GENOMIC DNA]</scope>
    <source>
        <strain evidence="2 3">CGMCC 1.15349</strain>
    </source>
</reference>
<dbReference type="RefSeq" id="WP_345863740.1">
    <property type="nucleotide sequence ID" value="NZ_JBDIMF010000001.1"/>
</dbReference>
<dbReference type="EMBL" id="JBDIMF010000001">
    <property type="protein sequence ID" value="MEN2786049.1"/>
    <property type="molecule type" value="Genomic_DNA"/>
</dbReference>
<evidence type="ECO:0008006" key="4">
    <source>
        <dbReference type="Google" id="ProtNLM"/>
    </source>
</evidence>